<dbReference type="Gene3D" id="3.30.70.330">
    <property type="match status" value="1"/>
</dbReference>
<dbReference type="SUPFAM" id="SSF54928">
    <property type="entry name" value="RNA-binding domain, RBD"/>
    <property type="match status" value="1"/>
</dbReference>
<dbReference type="OrthoDB" id="1031179at2759"/>
<dbReference type="Proteomes" id="UP000029120">
    <property type="component" value="Unassembled WGS sequence"/>
</dbReference>
<sequence length="92" mass="10639">VTSKGDHVDYGFVEFASANEAKKALETKNGEYIQDHDILLEMTCGPPHKFCMNHKVWYREDYLLKKPMMENPKKSIMEEFCGKKISFSCDDA</sequence>
<dbReference type="InterPro" id="IPR000504">
    <property type="entry name" value="RRM_dom"/>
</dbReference>
<dbReference type="Pfam" id="PF00076">
    <property type="entry name" value="RRM_1"/>
    <property type="match status" value="1"/>
</dbReference>
<evidence type="ECO:0000259" key="1">
    <source>
        <dbReference type="Pfam" id="PF00076"/>
    </source>
</evidence>
<name>A0A087G2Z7_ARAAL</name>
<dbReference type="InterPro" id="IPR035979">
    <property type="entry name" value="RBD_domain_sf"/>
</dbReference>
<gene>
    <name evidence="2" type="ORF">AALP_AAs64269U000100</name>
</gene>
<dbReference type="eggNOG" id="KOG0123">
    <property type="taxonomic scope" value="Eukaryota"/>
</dbReference>
<feature type="domain" description="RRM" evidence="1">
    <location>
        <begin position="4"/>
        <end position="38"/>
    </location>
</feature>
<keyword evidence="3" id="KW-1185">Reference proteome</keyword>
<organism evidence="2 3">
    <name type="scientific">Arabis alpina</name>
    <name type="common">Alpine rock-cress</name>
    <dbReference type="NCBI Taxonomy" id="50452"/>
    <lineage>
        <taxon>Eukaryota</taxon>
        <taxon>Viridiplantae</taxon>
        <taxon>Streptophyta</taxon>
        <taxon>Embryophyta</taxon>
        <taxon>Tracheophyta</taxon>
        <taxon>Spermatophyta</taxon>
        <taxon>Magnoliopsida</taxon>
        <taxon>eudicotyledons</taxon>
        <taxon>Gunneridae</taxon>
        <taxon>Pentapetalae</taxon>
        <taxon>rosids</taxon>
        <taxon>malvids</taxon>
        <taxon>Brassicales</taxon>
        <taxon>Brassicaceae</taxon>
        <taxon>Arabideae</taxon>
        <taxon>Arabis</taxon>
    </lineage>
</organism>
<evidence type="ECO:0000313" key="3">
    <source>
        <dbReference type="Proteomes" id="UP000029120"/>
    </source>
</evidence>
<dbReference type="Gramene" id="KFK24249">
    <property type="protein sequence ID" value="KFK24249"/>
    <property type="gene ID" value="AALP_AAs64269U000100"/>
</dbReference>
<proteinExistence type="predicted"/>
<dbReference type="EMBL" id="KL970811">
    <property type="protein sequence ID" value="KFK24249.1"/>
    <property type="molecule type" value="Genomic_DNA"/>
</dbReference>
<dbReference type="AlphaFoldDB" id="A0A087G2Z7"/>
<dbReference type="CDD" id="cd00590">
    <property type="entry name" value="RRM_SF"/>
    <property type="match status" value="1"/>
</dbReference>
<evidence type="ECO:0000313" key="2">
    <source>
        <dbReference type="EMBL" id="KFK24249.1"/>
    </source>
</evidence>
<reference evidence="3" key="1">
    <citation type="journal article" date="2015" name="Nat. Plants">
        <title>Genome expansion of Arabis alpina linked with retrotransposition and reduced symmetric DNA methylation.</title>
        <authorList>
            <person name="Willing E.M."/>
            <person name="Rawat V."/>
            <person name="Mandakova T."/>
            <person name="Maumus F."/>
            <person name="James G.V."/>
            <person name="Nordstroem K.J."/>
            <person name="Becker C."/>
            <person name="Warthmann N."/>
            <person name="Chica C."/>
            <person name="Szarzynska B."/>
            <person name="Zytnicki M."/>
            <person name="Albani M.C."/>
            <person name="Kiefer C."/>
            <person name="Bergonzi S."/>
            <person name="Castaings L."/>
            <person name="Mateos J.L."/>
            <person name="Berns M.C."/>
            <person name="Bujdoso N."/>
            <person name="Piofczyk T."/>
            <person name="de Lorenzo L."/>
            <person name="Barrero-Sicilia C."/>
            <person name="Mateos I."/>
            <person name="Piednoel M."/>
            <person name="Hagmann J."/>
            <person name="Chen-Min-Tao R."/>
            <person name="Iglesias-Fernandez R."/>
            <person name="Schuster S.C."/>
            <person name="Alonso-Blanco C."/>
            <person name="Roudier F."/>
            <person name="Carbonero P."/>
            <person name="Paz-Ares J."/>
            <person name="Davis S.J."/>
            <person name="Pecinka A."/>
            <person name="Quesneville H."/>
            <person name="Colot V."/>
            <person name="Lysak M.A."/>
            <person name="Weigel D."/>
            <person name="Coupland G."/>
            <person name="Schneeberger K."/>
        </authorList>
    </citation>
    <scope>NUCLEOTIDE SEQUENCE [LARGE SCALE GENOMIC DNA]</scope>
    <source>
        <strain evidence="3">cv. Pajares</strain>
    </source>
</reference>
<protein>
    <recommendedName>
        <fullName evidence="1">RRM domain-containing protein</fullName>
    </recommendedName>
</protein>
<dbReference type="InterPro" id="IPR012677">
    <property type="entry name" value="Nucleotide-bd_a/b_plait_sf"/>
</dbReference>
<feature type="non-terminal residue" evidence="2">
    <location>
        <position position="1"/>
    </location>
</feature>
<accession>A0A087G2Z7</accession>
<dbReference type="GO" id="GO:0003723">
    <property type="term" value="F:RNA binding"/>
    <property type="evidence" value="ECO:0007669"/>
    <property type="project" value="InterPro"/>
</dbReference>